<keyword evidence="2" id="KW-0812">Transmembrane</keyword>
<keyword evidence="2" id="KW-0472">Membrane</keyword>
<feature type="coiled-coil region" evidence="1">
    <location>
        <begin position="26"/>
        <end position="53"/>
    </location>
</feature>
<feature type="transmembrane region" description="Helical" evidence="2">
    <location>
        <begin position="409"/>
        <end position="427"/>
    </location>
</feature>
<reference evidence="3" key="1">
    <citation type="submission" date="2018-11" db="EMBL/GenBank/DDBJ databases">
        <authorList>
            <person name="Alioto T."/>
            <person name="Alioto T."/>
        </authorList>
    </citation>
    <scope>NUCLEOTIDE SEQUENCE</scope>
</reference>
<feature type="transmembrane region" description="Helical" evidence="2">
    <location>
        <begin position="682"/>
        <end position="703"/>
    </location>
</feature>
<keyword evidence="1" id="KW-0175">Coiled coil</keyword>
<evidence type="ECO:0000256" key="2">
    <source>
        <dbReference type="SAM" id="Phobius"/>
    </source>
</evidence>
<evidence type="ECO:0000313" key="4">
    <source>
        <dbReference type="Proteomes" id="UP000596742"/>
    </source>
</evidence>
<name>A0A8B6GPY1_MYTGA</name>
<feature type="transmembrane region" description="Helical" evidence="2">
    <location>
        <begin position="460"/>
        <end position="477"/>
    </location>
</feature>
<comment type="caution">
    <text evidence="3">The sequence shown here is derived from an EMBL/GenBank/DDBJ whole genome shotgun (WGS) entry which is preliminary data.</text>
</comment>
<accession>A0A8B6GPY1</accession>
<keyword evidence="4" id="KW-1185">Reference proteome</keyword>
<dbReference type="OrthoDB" id="6160294at2759"/>
<keyword evidence="2" id="KW-1133">Transmembrane helix</keyword>
<sequence>MKVELKQANIQLRKNKSVVSAKSELLKSAQETIRTLTCKLVKSQNQLDSTEQLKECLDKITKLEKEKEDNAACTKKISDLNNFLILKCDYQTNEIGNIATQNHELRNKFKILTDQSADMENQIRICRNNHINRPNARDQSSVTVIRFGIFASFSNRTCCTVSNIPELQQRCLDEEFLKNTTYDNKHENGVLRWIWVPKPKTDILSYPVDLDGITLQLTKSAERTIRVLVNASAYIPEHNTANYSICVQSLYQSLFNHILDQNTTDWKFCHRYFEGQYWKYVIYFILGSWVGYDFECFSTFCLDIDCASIVSKGTVNIVIIVFIFLLCANFPLFYLFLPKRQHISADHSMHYYKGDSPYSFARLFLHLNKNINTVDSLNGDNEAKSKSFFEWIDILRKDSRILEPEAKVLSVYYFVLLGVFLLQELYLRRAIADFDKYTDIYHPYYLSIETVLDDKLEYKFVFKLIVYSIFVAGPLFSTSETSYQFWAISLAALVYILKYTVTFNSNYKYLLKKLLKLKQNVEENRSETTGNWNIDDLEDINCCRQSFSLANKKKISIHVELFEQIASEFMPLRIQLLILFLKLFFTGIFLYVTFDSISKGGNAGFLTTQIPLIITVVMPGIAERLVSSSNIEDDIQTNEEDMKLMIINYEPSTLNVNSCDNQVYEHSSCVSPTVVHSFSKHFALIFPIFYTVKCILISIFFCYENKADEIDIEGCPDGINCCQADTDSED</sequence>
<evidence type="ECO:0000313" key="3">
    <source>
        <dbReference type="EMBL" id="VDI67577.1"/>
    </source>
</evidence>
<feature type="transmembrane region" description="Helical" evidence="2">
    <location>
        <begin position="576"/>
        <end position="594"/>
    </location>
</feature>
<evidence type="ECO:0000256" key="1">
    <source>
        <dbReference type="SAM" id="Coils"/>
    </source>
</evidence>
<organism evidence="3 4">
    <name type="scientific">Mytilus galloprovincialis</name>
    <name type="common">Mediterranean mussel</name>
    <dbReference type="NCBI Taxonomy" id="29158"/>
    <lineage>
        <taxon>Eukaryota</taxon>
        <taxon>Metazoa</taxon>
        <taxon>Spiralia</taxon>
        <taxon>Lophotrochozoa</taxon>
        <taxon>Mollusca</taxon>
        <taxon>Bivalvia</taxon>
        <taxon>Autobranchia</taxon>
        <taxon>Pteriomorphia</taxon>
        <taxon>Mytilida</taxon>
        <taxon>Mytiloidea</taxon>
        <taxon>Mytilidae</taxon>
        <taxon>Mytilinae</taxon>
        <taxon>Mytilus</taxon>
    </lineage>
</organism>
<dbReference type="Proteomes" id="UP000596742">
    <property type="component" value="Unassembled WGS sequence"/>
</dbReference>
<feature type="transmembrane region" description="Helical" evidence="2">
    <location>
        <begin position="314"/>
        <end position="337"/>
    </location>
</feature>
<gene>
    <name evidence="3" type="ORF">MGAL_10B090833</name>
</gene>
<feature type="transmembrane region" description="Helical" evidence="2">
    <location>
        <begin position="280"/>
        <end position="302"/>
    </location>
</feature>
<dbReference type="AlphaFoldDB" id="A0A8B6GPY1"/>
<protein>
    <submittedName>
        <fullName evidence="3">Uncharacterized protein</fullName>
    </submittedName>
</protein>
<feature type="transmembrane region" description="Helical" evidence="2">
    <location>
        <begin position="483"/>
        <end position="503"/>
    </location>
</feature>
<proteinExistence type="predicted"/>
<dbReference type="EMBL" id="UYJE01008816">
    <property type="protein sequence ID" value="VDI67577.1"/>
    <property type="molecule type" value="Genomic_DNA"/>
</dbReference>